<dbReference type="AlphaFoldDB" id="A0A1V2UAB4"/>
<gene>
    <name evidence="2" type="ORF">BTN92_15675</name>
</gene>
<reference evidence="2 3" key="1">
    <citation type="submission" date="2016-12" db="EMBL/GenBank/DDBJ databases">
        <authorList>
            <person name="Song W.-J."/>
            <person name="Kurnit D.M."/>
        </authorList>
    </citation>
    <scope>NUCLEOTIDE SEQUENCE [LARGE SCALE GENOMIC DNA]</scope>
    <source>
        <strain evidence="2 3">CGB1038-1_S1</strain>
    </source>
</reference>
<sequence>MKIDSTITFALIIAFVSLLSPIAVSLMNNRHLRKMKEMEYTQENFRNIALHKRDILENFLRLVGEFSSSDTDVKMSELTVAYYMLLPYIPESKAIYFRDFSDIIAKGNFSGEDGSIKNLLHDQIIPTIKMEVEKLQTK</sequence>
<dbReference type="Proteomes" id="UP000189299">
    <property type="component" value="Unassembled WGS sequence"/>
</dbReference>
<evidence type="ECO:0000256" key="1">
    <source>
        <dbReference type="SAM" id="Phobius"/>
    </source>
</evidence>
<accession>A0A1V2UAB4</accession>
<comment type="caution">
    <text evidence="2">The sequence shown here is derived from an EMBL/GenBank/DDBJ whole genome shotgun (WGS) entry which is preliminary data.</text>
</comment>
<proteinExistence type="predicted"/>
<keyword evidence="1" id="KW-0812">Transmembrane</keyword>
<protein>
    <submittedName>
        <fullName evidence="2">Uncharacterized protein</fullName>
    </submittedName>
</protein>
<dbReference type="RefSeq" id="WP_077152149.1">
    <property type="nucleotide sequence ID" value="NZ_CABMMO010000024.1"/>
</dbReference>
<feature type="transmembrane region" description="Helical" evidence="1">
    <location>
        <begin position="6"/>
        <end position="26"/>
    </location>
</feature>
<dbReference type="EMBL" id="MSTR01000024">
    <property type="protein sequence ID" value="ONN40198.1"/>
    <property type="molecule type" value="Genomic_DNA"/>
</dbReference>
<evidence type="ECO:0000313" key="3">
    <source>
        <dbReference type="Proteomes" id="UP000189299"/>
    </source>
</evidence>
<dbReference type="OrthoDB" id="9983151at2"/>
<organism evidence="2 3">
    <name type="scientific">Enterococcus mundtii</name>
    <dbReference type="NCBI Taxonomy" id="53346"/>
    <lineage>
        <taxon>Bacteria</taxon>
        <taxon>Bacillati</taxon>
        <taxon>Bacillota</taxon>
        <taxon>Bacilli</taxon>
        <taxon>Lactobacillales</taxon>
        <taxon>Enterococcaceae</taxon>
        <taxon>Enterococcus</taxon>
    </lineage>
</organism>
<name>A0A1V2UAB4_ENTMU</name>
<keyword evidence="1" id="KW-0472">Membrane</keyword>
<evidence type="ECO:0000313" key="2">
    <source>
        <dbReference type="EMBL" id="ONN40198.1"/>
    </source>
</evidence>
<keyword evidence="1" id="KW-1133">Transmembrane helix</keyword>